<sequence length="105" mass="12064">MPTIVLVPQKTKSQSLDGSKKLPQNVESPEELCEKKKPQCRTDLVCEKHSAAAVQRRRLQKPRVQEMNSDTSETVKNTVPPLFNEGDFRNLGCRRPRRNEKDCRC</sequence>
<organism evidence="2 3">
    <name type="scientific">Nelumbo nucifera</name>
    <name type="common">Sacred lotus</name>
    <dbReference type="NCBI Taxonomy" id="4432"/>
    <lineage>
        <taxon>Eukaryota</taxon>
        <taxon>Viridiplantae</taxon>
        <taxon>Streptophyta</taxon>
        <taxon>Embryophyta</taxon>
        <taxon>Tracheophyta</taxon>
        <taxon>Spermatophyta</taxon>
        <taxon>Magnoliopsida</taxon>
        <taxon>Proteales</taxon>
        <taxon>Nelumbonaceae</taxon>
        <taxon>Nelumbo</taxon>
    </lineage>
</organism>
<feature type="region of interest" description="Disordered" evidence="1">
    <location>
        <begin position="1"/>
        <end position="30"/>
    </location>
</feature>
<feature type="region of interest" description="Disordered" evidence="1">
    <location>
        <begin position="56"/>
        <end position="81"/>
    </location>
</feature>
<evidence type="ECO:0000313" key="3">
    <source>
        <dbReference type="Proteomes" id="UP000607653"/>
    </source>
</evidence>
<dbReference type="AlphaFoldDB" id="A0A822YEU5"/>
<keyword evidence="3" id="KW-1185">Reference proteome</keyword>
<reference evidence="2 3" key="1">
    <citation type="journal article" date="2020" name="Mol. Biol. Evol.">
        <title>Distinct Expression and Methylation Patterns for Genes with Different Fates following a Single Whole-Genome Duplication in Flowering Plants.</title>
        <authorList>
            <person name="Shi T."/>
            <person name="Rahmani R.S."/>
            <person name="Gugger P.F."/>
            <person name="Wang M."/>
            <person name="Li H."/>
            <person name="Zhang Y."/>
            <person name="Li Z."/>
            <person name="Wang Q."/>
            <person name="Van de Peer Y."/>
            <person name="Marchal K."/>
            <person name="Chen J."/>
        </authorList>
    </citation>
    <scope>NUCLEOTIDE SEQUENCE [LARGE SCALE GENOMIC DNA]</scope>
    <source>
        <tissue evidence="2">Leaf</tissue>
    </source>
</reference>
<accession>A0A822YEU5</accession>
<dbReference type="EMBL" id="DUZY01000002">
    <property type="protein sequence ID" value="DAD29475.1"/>
    <property type="molecule type" value="Genomic_DNA"/>
</dbReference>
<comment type="caution">
    <text evidence="2">The sequence shown here is derived from an EMBL/GenBank/DDBJ whole genome shotgun (WGS) entry which is preliminary data.</text>
</comment>
<dbReference type="Proteomes" id="UP000607653">
    <property type="component" value="Unassembled WGS sequence"/>
</dbReference>
<feature type="compositionally biased region" description="Polar residues" evidence="1">
    <location>
        <begin position="66"/>
        <end position="77"/>
    </location>
</feature>
<evidence type="ECO:0000313" key="2">
    <source>
        <dbReference type="EMBL" id="DAD29475.1"/>
    </source>
</evidence>
<gene>
    <name evidence="2" type="ORF">HUJ06_030943</name>
</gene>
<protein>
    <submittedName>
        <fullName evidence="2">Uncharacterized protein</fullName>
    </submittedName>
</protein>
<proteinExistence type="predicted"/>
<evidence type="ECO:0000256" key="1">
    <source>
        <dbReference type="SAM" id="MobiDB-lite"/>
    </source>
</evidence>
<name>A0A822YEU5_NELNU</name>